<dbReference type="PANTHER" id="PTHR37299">
    <property type="entry name" value="TRANSCRIPTIONAL REGULATOR-RELATED"/>
    <property type="match status" value="1"/>
</dbReference>
<sequence length="287" mass="33446">MGMVGIISWFRQPFRLLDSHRARWQLVIFCGVFGCAFLNVFHPFNMNEWFHSVDTPLFAILTFFCAAGMAALALTQFVIRSLFRVELTTRIGFFAWLLVEFFFISVAVHTVNIILLQLSFFNLHEYLDTLKYTLMVLVLPYFLAILLLFVQKQLVTVEELTIKVNRSQSSESVTINDENGKIVVRMPVGNILYFKSEDNYIFLYYKSDHEVKKELIRNNLKKLEQDLNLPNFIRIHRSYMINTQNLVSILRTSQGYRVKMDATPDQVLVVSATYQRAFEDRVVQPGV</sequence>
<dbReference type="SMART" id="SM00850">
    <property type="entry name" value="LytTR"/>
    <property type="match status" value="1"/>
</dbReference>
<protein>
    <submittedName>
        <fullName evidence="3">LytTr DNA-binding domain-containing protein</fullName>
    </submittedName>
</protein>
<accession>A0A1M5QVF5</accession>
<feature type="transmembrane region" description="Helical" evidence="1">
    <location>
        <begin position="91"/>
        <end position="120"/>
    </location>
</feature>
<dbReference type="Pfam" id="PF04397">
    <property type="entry name" value="LytTR"/>
    <property type="match status" value="1"/>
</dbReference>
<dbReference type="Proteomes" id="UP000184212">
    <property type="component" value="Unassembled WGS sequence"/>
</dbReference>
<keyword evidence="1" id="KW-1133">Transmembrane helix</keyword>
<name>A0A1M5QVF5_9BACT</name>
<feature type="transmembrane region" description="Helical" evidence="1">
    <location>
        <begin position="132"/>
        <end position="150"/>
    </location>
</feature>
<dbReference type="AlphaFoldDB" id="A0A1M5QVF5"/>
<evidence type="ECO:0000313" key="3">
    <source>
        <dbReference type="EMBL" id="SHH18105.1"/>
    </source>
</evidence>
<dbReference type="InterPro" id="IPR046947">
    <property type="entry name" value="LytR-like"/>
</dbReference>
<dbReference type="InterPro" id="IPR007492">
    <property type="entry name" value="LytTR_DNA-bd_dom"/>
</dbReference>
<dbReference type="OrthoDB" id="1118393at2"/>
<feature type="transmembrane region" description="Helical" evidence="1">
    <location>
        <begin position="56"/>
        <end position="79"/>
    </location>
</feature>
<keyword evidence="4" id="KW-1185">Reference proteome</keyword>
<gene>
    <name evidence="3" type="ORF">SAMN04488109_3038</name>
</gene>
<keyword evidence="3" id="KW-0238">DNA-binding</keyword>
<keyword evidence="1" id="KW-0472">Membrane</keyword>
<dbReference type="PANTHER" id="PTHR37299:SF1">
    <property type="entry name" value="STAGE 0 SPORULATION PROTEIN A HOMOLOG"/>
    <property type="match status" value="1"/>
</dbReference>
<dbReference type="STRING" id="947013.SAMN04488109_3038"/>
<dbReference type="EMBL" id="FQWQ01000002">
    <property type="protein sequence ID" value="SHH18105.1"/>
    <property type="molecule type" value="Genomic_DNA"/>
</dbReference>
<evidence type="ECO:0000313" key="4">
    <source>
        <dbReference type="Proteomes" id="UP000184212"/>
    </source>
</evidence>
<proteinExistence type="predicted"/>
<evidence type="ECO:0000259" key="2">
    <source>
        <dbReference type="PROSITE" id="PS50930"/>
    </source>
</evidence>
<evidence type="ECO:0000256" key="1">
    <source>
        <dbReference type="SAM" id="Phobius"/>
    </source>
</evidence>
<dbReference type="Gene3D" id="2.40.50.1020">
    <property type="entry name" value="LytTr DNA-binding domain"/>
    <property type="match status" value="1"/>
</dbReference>
<organism evidence="3 4">
    <name type="scientific">Chryseolinea serpens</name>
    <dbReference type="NCBI Taxonomy" id="947013"/>
    <lineage>
        <taxon>Bacteria</taxon>
        <taxon>Pseudomonadati</taxon>
        <taxon>Bacteroidota</taxon>
        <taxon>Cytophagia</taxon>
        <taxon>Cytophagales</taxon>
        <taxon>Fulvivirgaceae</taxon>
        <taxon>Chryseolinea</taxon>
    </lineage>
</organism>
<keyword evidence="1" id="KW-0812">Transmembrane</keyword>
<reference evidence="3 4" key="1">
    <citation type="submission" date="2016-11" db="EMBL/GenBank/DDBJ databases">
        <authorList>
            <person name="Jaros S."/>
            <person name="Januszkiewicz K."/>
            <person name="Wedrychowicz H."/>
        </authorList>
    </citation>
    <scope>NUCLEOTIDE SEQUENCE [LARGE SCALE GENOMIC DNA]</scope>
    <source>
        <strain evidence="3 4">DSM 24574</strain>
    </source>
</reference>
<feature type="transmembrane region" description="Helical" evidence="1">
    <location>
        <begin position="24"/>
        <end position="44"/>
    </location>
</feature>
<dbReference type="GO" id="GO:0000156">
    <property type="term" value="F:phosphorelay response regulator activity"/>
    <property type="evidence" value="ECO:0007669"/>
    <property type="project" value="InterPro"/>
</dbReference>
<dbReference type="PROSITE" id="PS50930">
    <property type="entry name" value="HTH_LYTTR"/>
    <property type="match status" value="1"/>
</dbReference>
<feature type="domain" description="HTH LytTR-type" evidence="2">
    <location>
        <begin position="183"/>
        <end position="284"/>
    </location>
</feature>
<dbReference type="GO" id="GO:0003677">
    <property type="term" value="F:DNA binding"/>
    <property type="evidence" value="ECO:0007669"/>
    <property type="project" value="UniProtKB-KW"/>
</dbReference>